<dbReference type="PROSITE" id="PS51842">
    <property type="entry name" value="IF_ROD_2"/>
    <property type="match status" value="1"/>
</dbReference>
<dbReference type="OrthoDB" id="2441647at2759"/>
<feature type="region of interest" description="Disordered" evidence="15">
    <location>
        <begin position="1"/>
        <end position="44"/>
    </location>
</feature>
<comment type="function">
    <text evidence="9">Together with KRT19, helps to link the contractile apparatus to dystrophin at the costameres of striated muscle.</text>
</comment>
<evidence type="ECO:0000256" key="3">
    <source>
        <dbReference type="ARBA" id="ARBA00004642"/>
    </source>
</evidence>
<dbReference type="GO" id="GO:0005654">
    <property type="term" value="C:nucleoplasm"/>
    <property type="evidence" value="ECO:0007669"/>
    <property type="project" value="UniProtKB-SubCell"/>
</dbReference>
<feature type="domain" description="IF rod" evidence="16">
    <location>
        <begin position="1"/>
        <end position="334"/>
    </location>
</feature>
<evidence type="ECO:0000256" key="10">
    <source>
        <dbReference type="ARBA" id="ARBA00039429"/>
    </source>
</evidence>
<evidence type="ECO:0000256" key="4">
    <source>
        <dbReference type="ARBA" id="ARBA00022490"/>
    </source>
</evidence>
<keyword evidence="4" id="KW-0963">Cytoplasm</keyword>
<comment type="subcellular location">
    <subcellularLocation>
        <location evidence="2">Cytoplasm</location>
    </subcellularLocation>
    <subcellularLocation>
        <location evidence="1">Nucleus matrix</location>
    </subcellularLocation>
    <subcellularLocation>
        <location evidence="3">Nucleus</location>
        <location evidence="3">Nucleoplasm</location>
    </subcellularLocation>
</comment>
<reference evidence="17" key="1">
    <citation type="submission" date="2022-07" db="EMBL/GenBank/DDBJ databases">
        <title>Chromosome-level genome of Muraenolepis orangiensis.</title>
        <authorList>
            <person name="Kim J."/>
        </authorList>
    </citation>
    <scope>NUCLEOTIDE SEQUENCE</scope>
    <source>
        <strain evidence="17">KU_S4_2022</strain>
        <tissue evidence="17">Muscle</tissue>
    </source>
</reference>
<keyword evidence="7 14" id="KW-0175">Coiled coil</keyword>
<evidence type="ECO:0000256" key="11">
    <source>
        <dbReference type="ARBA" id="ARBA00042886"/>
    </source>
</evidence>
<comment type="similarity">
    <text evidence="13">Belongs to the intermediate filament family.</text>
</comment>
<keyword evidence="6 13" id="KW-0403">Intermediate filament</keyword>
<evidence type="ECO:0000256" key="7">
    <source>
        <dbReference type="ARBA" id="ARBA00023054"/>
    </source>
</evidence>
<evidence type="ECO:0000313" key="18">
    <source>
        <dbReference type="Proteomes" id="UP001148018"/>
    </source>
</evidence>
<organism evidence="17 18">
    <name type="scientific">Muraenolepis orangiensis</name>
    <name type="common">Patagonian moray cod</name>
    <dbReference type="NCBI Taxonomy" id="630683"/>
    <lineage>
        <taxon>Eukaryota</taxon>
        <taxon>Metazoa</taxon>
        <taxon>Chordata</taxon>
        <taxon>Craniata</taxon>
        <taxon>Vertebrata</taxon>
        <taxon>Euteleostomi</taxon>
        <taxon>Actinopterygii</taxon>
        <taxon>Neopterygii</taxon>
        <taxon>Teleostei</taxon>
        <taxon>Neoteleostei</taxon>
        <taxon>Acanthomorphata</taxon>
        <taxon>Zeiogadaria</taxon>
        <taxon>Gadariae</taxon>
        <taxon>Gadiformes</taxon>
        <taxon>Muraenolepidoidei</taxon>
        <taxon>Muraenolepididae</taxon>
        <taxon>Muraenolepis</taxon>
    </lineage>
</organism>
<gene>
    <name evidence="17" type="ORF">NHX12_015046</name>
</gene>
<dbReference type="Proteomes" id="UP001148018">
    <property type="component" value="Unassembled WGS sequence"/>
</dbReference>
<evidence type="ECO:0000313" key="17">
    <source>
        <dbReference type="EMBL" id="KAJ3584551.1"/>
    </source>
</evidence>
<dbReference type="AlphaFoldDB" id="A0A9Q0DB67"/>
<keyword evidence="5" id="KW-0416">Keratin</keyword>
<evidence type="ECO:0000256" key="8">
    <source>
        <dbReference type="ARBA" id="ARBA00023242"/>
    </source>
</evidence>
<dbReference type="GO" id="GO:0005737">
    <property type="term" value="C:cytoplasm"/>
    <property type="evidence" value="ECO:0007669"/>
    <property type="project" value="UniProtKB-SubCell"/>
</dbReference>
<dbReference type="EMBL" id="JANIIK010000119">
    <property type="protein sequence ID" value="KAJ3584551.1"/>
    <property type="molecule type" value="Genomic_DNA"/>
</dbReference>
<sequence>MSRPGAYSSQSYSPAGRSGALKSQATGPKLDPKDQSAKTSEKDQMVGLNDKFVAFIDKGQEDYEGNIDQVVQQMEADLLRQVEGLTRDRVKLEAELDKSHNEVENSKQKFETEFLKKSELENEFVITKKDVDVGHLSTVDLALDLEDCMGELDFLQLGYQEELKELESQVQNETVVLVQEKGRRALDMDQVISDVKAQYQDMAVRTRHEAEHWNQKKMNAMVLSAGQHEQDVREVKKDVGELKRLIQRLRGELEALRKKKESLEKDLESTEAEGQRSLSVTRDNLGQLDEAQRRTKQDMALQVREYQELMNLKLALDIEIATYRQLLEGEEKRMTEHMRQQKVALFPLAQPEAQTSEVVFRMPLRKACCKREFGPQVRSVSSEPQP</sequence>
<accession>A0A9Q0DB67</accession>
<dbReference type="Pfam" id="PF00038">
    <property type="entry name" value="Filament"/>
    <property type="match status" value="1"/>
</dbReference>
<dbReference type="PANTHER" id="PTHR45616">
    <property type="entry name" value="GATA-TYPE DOMAIN-CONTAINING PROTEIN"/>
    <property type="match status" value="1"/>
</dbReference>
<dbReference type="GO" id="GO:0005882">
    <property type="term" value="C:intermediate filament"/>
    <property type="evidence" value="ECO:0007669"/>
    <property type="project" value="UniProtKB-KW"/>
</dbReference>
<comment type="caution">
    <text evidence="17">The sequence shown here is derived from an EMBL/GenBank/DDBJ whole genome shotgun (WGS) entry which is preliminary data.</text>
</comment>
<keyword evidence="18" id="KW-1185">Reference proteome</keyword>
<proteinExistence type="inferred from homology"/>
<evidence type="ECO:0000259" key="16">
    <source>
        <dbReference type="PROSITE" id="PS51842"/>
    </source>
</evidence>
<dbReference type="Gene3D" id="1.20.5.170">
    <property type="match status" value="1"/>
</dbReference>
<evidence type="ECO:0000256" key="15">
    <source>
        <dbReference type="SAM" id="MobiDB-lite"/>
    </source>
</evidence>
<name>A0A9Q0DB67_9TELE</name>
<dbReference type="Gene3D" id="1.20.5.1160">
    <property type="entry name" value="Vasodilator-stimulated phosphoprotein"/>
    <property type="match status" value="1"/>
</dbReference>
<protein>
    <recommendedName>
        <fullName evidence="10">Keratin, type II cytoskeletal 8</fullName>
    </recommendedName>
    <alternativeName>
        <fullName evidence="12">Cytokeratin-8</fullName>
    </alternativeName>
    <alternativeName>
        <fullName evidence="11">Keratin-8</fullName>
    </alternativeName>
</protein>
<dbReference type="PANTHER" id="PTHR45616:SF26">
    <property type="entry name" value="KERATIN, TYPE II CYTOSKELETAL 8"/>
    <property type="match status" value="1"/>
</dbReference>
<dbReference type="GO" id="GO:0016363">
    <property type="term" value="C:nuclear matrix"/>
    <property type="evidence" value="ECO:0007669"/>
    <property type="project" value="UniProtKB-SubCell"/>
</dbReference>
<keyword evidence="8" id="KW-0539">Nucleus</keyword>
<feature type="compositionally biased region" description="Basic and acidic residues" evidence="15">
    <location>
        <begin position="30"/>
        <end position="44"/>
    </location>
</feature>
<feature type="coiled-coil region" evidence="14">
    <location>
        <begin position="232"/>
        <end position="273"/>
    </location>
</feature>
<dbReference type="SUPFAM" id="SSF64593">
    <property type="entry name" value="Intermediate filament protein, coiled coil region"/>
    <property type="match status" value="1"/>
</dbReference>
<evidence type="ECO:0000256" key="9">
    <source>
        <dbReference type="ARBA" id="ARBA00037766"/>
    </source>
</evidence>
<evidence type="ECO:0000256" key="13">
    <source>
        <dbReference type="RuleBase" id="RU000685"/>
    </source>
</evidence>
<evidence type="ECO:0000256" key="2">
    <source>
        <dbReference type="ARBA" id="ARBA00004496"/>
    </source>
</evidence>
<dbReference type="PROSITE" id="PS00226">
    <property type="entry name" value="IF_ROD_1"/>
    <property type="match status" value="1"/>
</dbReference>
<evidence type="ECO:0000256" key="1">
    <source>
        <dbReference type="ARBA" id="ARBA00004109"/>
    </source>
</evidence>
<evidence type="ECO:0000256" key="5">
    <source>
        <dbReference type="ARBA" id="ARBA00022744"/>
    </source>
</evidence>
<feature type="coiled-coil region" evidence="14">
    <location>
        <begin position="75"/>
        <end position="109"/>
    </location>
</feature>
<evidence type="ECO:0000256" key="6">
    <source>
        <dbReference type="ARBA" id="ARBA00022754"/>
    </source>
</evidence>
<evidence type="ECO:0000256" key="12">
    <source>
        <dbReference type="ARBA" id="ARBA00042964"/>
    </source>
</evidence>
<dbReference type="InterPro" id="IPR039008">
    <property type="entry name" value="IF_rod_dom"/>
</dbReference>
<dbReference type="InterPro" id="IPR018039">
    <property type="entry name" value="IF_conserved"/>
</dbReference>
<dbReference type="SMART" id="SM01391">
    <property type="entry name" value="Filament"/>
    <property type="match status" value="1"/>
</dbReference>
<dbReference type="Gene3D" id="1.20.5.500">
    <property type="entry name" value="Single helix bin"/>
    <property type="match status" value="1"/>
</dbReference>
<evidence type="ECO:0000256" key="14">
    <source>
        <dbReference type="SAM" id="Coils"/>
    </source>
</evidence>